<protein>
    <submittedName>
        <fullName evidence="2">ABC transporter substrate-binding protein</fullName>
    </submittedName>
</protein>
<reference evidence="2 3" key="1">
    <citation type="submission" date="2022-02" db="EMBL/GenBank/DDBJ databases">
        <title>Genome sequence data of Kingella unionensis sp. nov. strain CICC 24913 (CCUG 75125).</title>
        <authorList>
            <person name="Xiao M."/>
        </authorList>
    </citation>
    <scope>NUCLEOTIDE SEQUENCE [LARGE SCALE GENOMIC DNA]</scope>
    <source>
        <strain evidence="2 3">CICC 24913</strain>
    </source>
</reference>
<dbReference type="Proteomes" id="UP001298424">
    <property type="component" value="Unassembled WGS sequence"/>
</dbReference>
<dbReference type="InterPro" id="IPR008869">
    <property type="entry name" value="MlaC/ttg2D"/>
</dbReference>
<name>A0ABS9NMK7_9NEIS</name>
<proteinExistence type="predicted"/>
<feature type="chain" id="PRO_5046230731" evidence="1">
    <location>
        <begin position="23"/>
        <end position="206"/>
    </location>
</feature>
<dbReference type="Pfam" id="PF05494">
    <property type="entry name" value="MlaC"/>
    <property type="match status" value="1"/>
</dbReference>
<evidence type="ECO:0000313" key="3">
    <source>
        <dbReference type="Proteomes" id="UP001298424"/>
    </source>
</evidence>
<comment type="caution">
    <text evidence="2">The sequence shown here is derived from an EMBL/GenBank/DDBJ whole genome shotgun (WGS) entry which is preliminary data.</text>
</comment>
<evidence type="ECO:0000256" key="1">
    <source>
        <dbReference type="SAM" id="SignalP"/>
    </source>
</evidence>
<dbReference type="EMBL" id="JAKOOW010000023">
    <property type="protein sequence ID" value="MCG6504036.1"/>
    <property type="molecule type" value="Genomic_DNA"/>
</dbReference>
<dbReference type="RefSeq" id="WP_238746751.1">
    <property type="nucleotide sequence ID" value="NZ_JAKOOW010000023.1"/>
</dbReference>
<feature type="signal peptide" evidence="1">
    <location>
        <begin position="1"/>
        <end position="22"/>
    </location>
</feature>
<gene>
    <name evidence="2" type="ORF">MB824_05950</name>
</gene>
<sequence>MKKSAIATALAIGAMSIGLAFANPQQAVNQVRDNSNQVLAILKKANGKNDAAVRREAENYAVPYFDFDLMTRVAVGAPWNQASEAQKQELVKEHRAMLIRTYSRQMLMYKNAKVDIKGNPVVKNGGKLLGNKQIVEVHAVIQAPGQQPVQAVFSTYQDGKVYRVFNVSFEGVFDLVRGQKKQFEPVLKEKGVEGLIADLKAKNGGK</sequence>
<keyword evidence="1" id="KW-0732">Signal</keyword>
<dbReference type="InterPro" id="IPR042245">
    <property type="entry name" value="Tgt2/MlaC_sf"/>
</dbReference>
<dbReference type="PANTHER" id="PTHR36573:SF1">
    <property type="entry name" value="INTERMEMBRANE PHOSPHOLIPID TRANSPORT SYSTEM BINDING PROTEIN MLAC"/>
    <property type="match status" value="1"/>
</dbReference>
<organism evidence="2 3">
    <name type="scientific">Kingella pumchi</name>
    <dbReference type="NCBI Taxonomy" id="2779506"/>
    <lineage>
        <taxon>Bacteria</taxon>
        <taxon>Pseudomonadati</taxon>
        <taxon>Pseudomonadota</taxon>
        <taxon>Betaproteobacteria</taxon>
        <taxon>Neisseriales</taxon>
        <taxon>Neisseriaceae</taxon>
        <taxon>Kingella</taxon>
    </lineage>
</organism>
<dbReference type="PANTHER" id="PTHR36573">
    <property type="entry name" value="INTERMEMBRANE PHOSPHOLIPID TRANSPORT SYSTEM BINDING PROTEIN MLAC"/>
    <property type="match status" value="1"/>
</dbReference>
<accession>A0ABS9NMK7</accession>
<evidence type="ECO:0000313" key="2">
    <source>
        <dbReference type="EMBL" id="MCG6504036.1"/>
    </source>
</evidence>
<keyword evidence="3" id="KW-1185">Reference proteome</keyword>
<dbReference type="Gene3D" id="3.10.450.710">
    <property type="entry name" value="Tgt2/MlaC"/>
    <property type="match status" value="1"/>
</dbReference>